<sequence>MISEKLVKRIGTISREFEKLGYNLEEDLLELAEMREDIAERLENTKYKKIEFYEDKELHSVGMTLEDVQIEFFITEGEDEEGPWYEAEAEIIFF</sequence>
<gene>
    <name evidence="1" type="ORF">NCTC12112_01679</name>
</gene>
<accession>A0AAX2JAY9</accession>
<evidence type="ECO:0000313" key="2">
    <source>
        <dbReference type="Proteomes" id="UP000249008"/>
    </source>
</evidence>
<proteinExistence type="predicted"/>
<evidence type="ECO:0000313" key="1">
    <source>
        <dbReference type="EMBL" id="SQJ03916.1"/>
    </source>
</evidence>
<dbReference type="EMBL" id="LS483487">
    <property type="protein sequence ID" value="SQJ03916.1"/>
    <property type="molecule type" value="Genomic_DNA"/>
</dbReference>
<dbReference type="AlphaFoldDB" id="A0AAX2JAY9"/>
<protein>
    <submittedName>
        <fullName evidence="1">Uncharacterized protein</fullName>
    </submittedName>
</protein>
<reference evidence="1 2" key="1">
    <citation type="submission" date="2018-06" db="EMBL/GenBank/DDBJ databases">
        <authorList>
            <consortium name="Pathogen Informatics"/>
            <person name="Doyle S."/>
        </authorList>
    </citation>
    <scope>NUCLEOTIDE SEQUENCE [LARGE SCALE GENOMIC DNA]</scope>
    <source>
        <strain evidence="1 2">NCTC12112</strain>
    </source>
</reference>
<dbReference type="Proteomes" id="UP000249008">
    <property type="component" value="Chromosome 1"/>
</dbReference>
<dbReference type="RefSeq" id="WP_005979956.1">
    <property type="nucleotide sequence ID" value="NZ_BAABXY010000001.1"/>
</dbReference>
<dbReference type="GeneID" id="78456232"/>
<dbReference type="KEGG" id="ful:C4N20_15500"/>
<organism evidence="1 2">
    <name type="scientific">Fusobacterium ulcerans</name>
    <dbReference type="NCBI Taxonomy" id="861"/>
    <lineage>
        <taxon>Bacteria</taxon>
        <taxon>Fusobacteriati</taxon>
        <taxon>Fusobacteriota</taxon>
        <taxon>Fusobacteriia</taxon>
        <taxon>Fusobacteriales</taxon>
        <taxon>Fusobacteriaceae</taxon>
        <taxon>Fusobacterium</taxon>
    </lineage>
</organism>
<name>A0AAX2JAY9_9FUSO</name>